<dbReference type="SUPFAM" id="SSF56281">
    <property type="entry name" value="Metallo-hydrolase/oxidoreductase"/>
    <property type="match status" value="1"/>
</dbReference>
<feature type="compositionally biased region" description="Low complexity" evidence="1">
    <location>
        <begin position="340"/>
        <end position="351"/>
    </location>
</feature>
<dbReference type="Proteomes" id="UP000541810">
    <property type="component" value="Unassembled WGS sequence"/>
</dbReference>
<reference evidence="2 3" key="1">
    <citation type="submission" date="2020-08" db="EMBL/GenBank/DDBJ databases">
        <title>Genomic Encyclopedia of Type Strains, Phase IV (KMG-IV): sequencing the most valuable type-strain genomes for metagenomic binning, comparative biology and taxonomic classification.</title>
        <authorList>
            <person name="Goeker M."/>
        </authorList>
    </citation>
    <scope>NUCLEOTIDE SEQUENCE [LARGE SCALE GENOMIC DNA]</scope>
    <source>
        <strain evidence="2 3">DSM 103725</strain>
    </source>
</reference>
<evidence type="ECO:0000313" key="3">
    <source>
        <dbReference type="Proteomes" id="UP000541810"/>
    </source>
</evidence>
<evidence type="ECO:0000256" key="1">
    <source>
        <dbReference type="SAM" id="MobiDB-lite"/>
    </source>
</evidence>
<gene>
    <name evidence="2" type="ORF">HNQ40_003463</name>
</gene>
<proteinExistence type="predicted"/>
<dbReference type="InterPro" id="IPR050698">
    <property type="entry name" value="MBL"/>
</dbReference>
<dbReference type="NCBIfam" id="TIGR04122">
    <property type="entry name" value="Xnuc_lig_assoc"/>
    <property type="match status" value="1"/>
</dbReference>
<sequence length="351" mass="38175">MGDRDDRLIRPTERGLYCEQGGFYVDPWRPVDRAVVTHAHSDHATPGSQRYLCSEVGVEVLRPRVHNGAKIEGIAYGQTTCINGVEVSLHPAGHLLGSAQVRVEHAGRVEVVTGDYKTQPDKTCDPFEPIRCHRLITECTFGLPIYKWRPEAEIAEQINAWWLANQAAGRTSVVFAYALGKAQRVLSLVDRCLGHIVVHGSVKRFCEVYGAAGVDVPGVTTSTAESRKAVKGKGLVVAPPSVLGTAWLKKFSPASLAFASGWMAVRGNRRRRGVDRGFVLSDHVDWTGLLETIKATGCESVGATHGYTAVVARYLQEQGVEADEISTRYVGELDTDTETSTEPSTESSDSA</sequence>
<dbReference type="Gene3D" id="3.60.15.10">
    <property type="entry name" value="Ribonuclease Z/Hydroxyacylglutathione hydrolase-like"/>
    <property type="match status" value="1"/>
</dbReference>
<dbReference type="EMBL" id="JACHGY010000001">
    <property type="protein sequence ID" value="MBB6431657.1"/>
    <property type="molecule type" value="Genomic_DNA"/>
</dbReference>
<protein>
    <submittedName>
        <fullName evidence="2">Putative mRNA 3-end processing factor</fullName>
    </submittedName>
</protein>
<feature type="region of interest" description="Disordered" evidence="1">
    <location>
        <begin position="331"/>
        <end position="351"/>
    </location>
</feature>
<dbReference type="PANTHER" id="PTHR11203:SF49">
    <property type="entry name" value="BLL1145 PROTEIN"/>
    <property type="match status" value="1"/>
</dbReference>
<dbReference type="AlphaFoldDB" id="A0A7X0LM37"/>
<dbReference type="InterPro" id="IPR026360">
    <property type="entry name" value="Xnuc_lig_assoc"/>
</dbReference>
<dbReference type="InterPro" id="IPR036866">
    <property type="entry name" value="RibonucZ/Hydroxyglut_hydro"/>
</dbReference>
<evidence type="ECO:0000313" key="2">
    <source>
        <dbReference type="EMBL" id="MBB6431657.1"/>
    </source>
</evidence>
<comment type="caution">
    <text evidence="2">The sequence shown here is derived from an EMBL/GenBank/DDBJ whole genome shotgun (WGS) entry which is preliminary data.</text>
</comment>
<dbReference type="RefSeq" id="WP_221435612.1">
    <property type="nucleotide sequence ID" value="NZ_JACHGY010000001.1"/>
</dbReference>
<dbReference type="PANTHER" id="PTHR11203">
    <property type="entry name" value="CLEAVAGE AND POLYADENYLATION SPECIFICITY FACTOR FAMILY MEMBER"/>
    <property type="match status" value="1"/>
</dbReference>
<name>A0A7X0LM37_9BACT</name>
<organism evidence="2 3">
    <name type="scientific">Algisphaera agarilytica</name>
    <dbReference type="NCBI Taxonomy" id="1385975"/>
    <lineage>
        <taxon>Bacteria</taxon>
        <taxon>Pseudomonadati</taxon>
        <taxon>Planctomycetota</taxon>
        <taxon>Phycisphaerae</taxon>
        <taxon>Phycisphaerales</taxon>
        <taxon>Phycisphaeraceae</taxon>
        <taxon>Algisphaera</taxon>
    </lineage>
</organism>
<keyword evidence="3" id="KW-1185">Reference proteome</keyword>
<accession>A0A7X0LM37</accession>
<dbReference type="GO" id="GO:0004521">
    <property type="term" value="F:RNA endonuclease activity"/>
    <property type="evidence" value="ECO:0007669"/>
    <property type="project" value="TreeGrafter"/>
</dbReference>